<reference evidence="12 13" key="1">
    <citation type="submission" date="2022-03" db="EMBL/GenBank/DDBJ databases">
        <authorList>
            <person name="Brunel B."/>
        </authorList>
    </citation>
    <scope>NUCLEOTIDE SEQUENCE [LARGE SCALE GENOMIC DNA]</scope>
    <source>
        <strain evidence="12">STM5069sample</strain>
    </source>
</reference>
<name>A0ABN8KF73_9HYPH</name>
<evidence type="ECO:0000256" key="8">
    <source>
        <dbReference type="ARBA" id="ARBA00022989"/>
    </source>
</evidence>
<dbReference type="Gene3D" id="1.10.3720.10">
    <property type="entry name" value="MetI-like"/>
    <property type="match status" value="1"/>
</dbReference>
<protein>
    <submittedName>
        <fullName evidence="12">Amino acid ABC transporter permease</fullName>
    </submittedName>
</protein>
<dbReference type="RefSeq" id="WP_254021629.1">
    <property type="nucleotide sequence ID" value="NZ_CAKXZT010000166.1"/>
</dbReference>
<dbReference type="NCBIfam" id="TIGR01726">
    <property type="entry name" value="HEQRo_perm_3TM"/>
    <property type="match status" value="1"/>
</dbReference>
<dbReference type="Pfam" id="PF00528">
    <property type="entry name" value="BPD_transp_1"/>
    <property type="match status" value="1"/>
</dbReference>
<keyword evidence="8 10" id="KW-1133">Transmembrane helix</keyword>
<evidence type="ECO:0000313" key="12">
    <source>
        <dbReference type="EMBL" id="CAH2408363.1"/>
    </source>
</evidence>
<evidence type="ECO:0000256" key="3">
    <source>
        <dbReference type="ARBA" id="ARBA00010072"/>
    </source>
</evidence>
<evidence type="ECO:0000256" key="4">
    <source>
        <dbReference type="ARBA" id="ARBA00022448"/>
    </source>
</evidence>
<dbReference type="PANTHER" id="PTHR30614">
    <property type="entry name" value="MEMBRANE COMPONENT OF AMINO ACID ABC TRANSPORTER"/>
    <property type="match status" value="1"/>
</dbReference>
<evidence type="ECO:0000256" key="10">
    <source>
        <dbReference type="RuleBase" id="RU363032"/>
    </source>
</evidence>
<keyword evidence="6 10" id="KW-0812">Transmembrane</keyword>
<proteinExistence type="inferred from homology"/>
<dbReference type="InterPro" id="IPR043429">
    <property type="entry name" value="ArtM/GltK/GlnP/TcyL/YhdX-like"/>
</dbReference>
<dbReference type="InterPro" id="IPR035906">
    <property type="entry name" value="MetI-like_sf"/>
</dbReference>
<feature type="transmembrane region" description="Helical" evidence="10">
    <location>
        <begin position="53"/>
        <end position="75"/>
    </location>
</feature>
<feature type="transmembrane region" description="Helical" evidence="10">
    <location>
        <begin position="188"/>
        <end position="210"/>
    </location>
</feature>
<evidence type="ECO:0000256" key="9">
    <source>
        <dbReference type="ARBA" id="ARBA00023136"/>
    </source>
</evidence>
<dbReference type="EMBL" id="CAKXZT010000166">
    <property type="protein sequence ID" value="CAH2408363.1"/>
    <property type="molecule type" value="Genomic_DNA"/>
</dbReference>
<dbReference type="CDD" id="cd06261">
    <property type="entry name" value="TM_PBP2"/>
    <property type="match status" value="1"/>
</dbReference>
<evidence type="ECO:0000256" key="2">
    <source>
        <dbReference type="ARBA" id="ARBA00004429"/>
    </source>
</evidence>
<evidence type="ECO:0000256" key="6">
    <source>
        <dbReference type="ARBA" id="ARBA00022692"/>
    </source>
</evidence>
<keyword evidence="5" id="KW-1003">Cell membrane</keyword>
<dbReference type="Proteomes" id="UP001153050">
    <property type="component" value="Unassembled WGS sequence"/>
</dbReference>
<organism evidence="12 13">
    <name type="scientific">Mesorhizobium escarrei</name>
    <dbReference type="NCBI Taxonomy" id="666018"/>
    <lineage>
        <taxon>Bacteria</taxon>
        <taxon>Pseudomonadati</taxon>
        <taxon>Pseudomonadota</taxon>
        <taxon>Alphaproteobacteria</taxon>
        <taxon>Hyphomicrobiales</taxon>
        <taxon>Phyllobacteriaceae</taxon>
        <taxon>Mesorhizobium</taxon>
    </lineage>
</organism>
<evidence type="ECO:0000313" key="13">
    <source>
        <dbReference type="Proteomes" id="UP001153050"/>
    </source>
</evidence>
<sequence length="219" mass="23001">MNDLLSFWLDSLPALLDGLTVSLEVTGVALAIGFPLGLLLALGVQSKARSLNLISLCVVEIGRGAPALVVLQFAYFGLPQAGLTLSSFAAAVFALAWNTGAYTSEIIRAGLESVPIGEIEASSAMGMMRVDTLRFVIIPQGLRVAAPALLGFATQMLQASSLCFAIALPELTSNAYVIGTNTFRYMEILSLAGILYAAICVPATIAVGVLEQRLGKHTR</sequence>
<keyword evidence="7" id="KW-0029">Amino-acid transport</keyword>
<feature type="transmembrane region" description="Helical" evidence="10">
    <location>
        <begin position="144"/>
        <end position="168"/>
    </location>
</feature>
<evidence type="ECO:0000256" key="7">
    <source>
        <dbReference type="ARBA" id="ARBA00022970"/>
    </source>
</evidence>
<dbReference type="InterPro" id="IPR000515">
    <property type="entry name" value="MetI-like"/>
</dbReference>
<gene>
    <name evidence="12" type="ORF">MES5069_680068</name>
</gene>
<dbReference type="PANTHER" id="PTHR30614:SF20">
    <property type="entry name" value="GLUTAMINE TRANSPORT SYSTEM PERMEASE PROTEIN GLNP"/>
    <property type="match status" value="1"/>
</dbReference>
<dbReference type="SUPFAM" id="SSF161098">
    <property type="entry name" value="MetI-like"/>
    <property type="match status" value="1"/>
</dbReference>
<keyword evidence="9 10" id="KW-0472">Membrane</keyword>
<evidence type="ECO:0000259" key="11">
    <source>
        <dbReference type="PROSITE" id="PS50928"/>
    </source>
</evidence>
<comment type="caution">
    <text evidence="12">The sequence shown here is derived from an EMBL/GenBank/DDBJ whole genome shotgun (WGS) entry which is preliminary data.</text>
</comment>
<comment type="similarity">
    <text evidence="3">Belongs to the binding-protein-dependent transport system permease family. HisMQ subfamily.</text>
</comment>
<evidence type="ECO:0000256" key="1">
    <source>
        <dbReference type="ARBA" id="ARBA00003159"/>
    </source>
</evidence>
<dbReference type="InterPro" id="IPR010065">
    <property type="entry name" value="AA_ABC_transptr_permease_3TM"/>
</dbReference>
<keyword evidence="13" id="KW-1185">Reference proteome</keyword>
<keyword evidence="4 10" id="KW-0813">Transport</keyword>
<dbReference type="PROSITE" id="PS50928">
    <property type="entry name" value="ABC_TM1"/>
    <property type="match status" value="1"/>
</dbReference>
<comment type="function">
    <text evidence="1">Part of the binding-protein-dependent transport system for glutamine; probably responsible for the translocation of the substrate across the membrane.</text>
</comment>
<accession>A0ABN8KF73</accession>
<evidence type="ECO:0000256" key="5">
    <source>
        <dbReference type="ARBA" id="ARBA00022475"/>
    </source>
</evidence>
<comment type="subcellular location">
    <subcellularLocation>
        <location evidence="2">Cell inner membrane</location>
        <topology evidence="2">Multi-pass membrane protein</topology>
    </subcellularLocation>
    <subcellularLocation>
        <location evidence="10">Cell membrane</location>
        <topology evidence="10">Multi-pass membrane protein</topology>
    </subcellularLocation>
</comment>
<feature type="domain" description="ABC transmembrane type-1" evidence="11">
    <location>
        <begin position="19"/>
        <end position="207"/>
    </location>
</feature>
<feature type="transmembrane region" description="Helical" evidence="10">
    <location>
        <begin position="81"/>
        <end position="98"/>
    </location>
</feature>
<feature type="transmembrane region" description="Helical" evidence="10">
    <location>
        <begin position="20"/>
        <end position="41"/>
    </location>
</feature>